<organism evidence="4 5">
    <name type="scientific">Lichenifustis flavocetrariae</name>
    <dbReference type="NCBI Taxonomy" id="2949735"/>
    <lineage>
        <taxon>Bacteria</taxon>
        <taxon>Pseudomonadati</taxon>
        <taxon>Pseudomonadota</taxon>
        <taxon>Alphaproteobacteria</taxon>
        <taxon>Hyphomicrobiales</taxon>
        <taxon>Lichenihabitantaceae</taxon>
        <taxon>Lichenifustis</taxon>
    </lineage>
</organism>
<protein>
    <submittedName>
        <fullName evidence="4">Protease inhibitor Inh/omp19 family protein</fullName>
    </submittedName>
</protein>
<dbReference type="Gene3D" id="2.40.128.10">
    <property type="match status" value="2"/>
</dbReference>
<evidence type="ECO:0000313" key="5">
    <source>
        <dbReference type="Proteomes" id="UP001165667"/>
    </source>
</evidence>
<sequence length="272" mass="28575">MSSRPAFKALGSAMTEMGACLMLRIGAILPTAVLLLALPHAALAFGNPVGVWTITADGTARQCRMQLREDVAEANGHPVAMPPACHHAFPILATVRNWAAVDDLHLTLNDDNGNAILVFEDEGGENFKAAGPDGSSYTLSPIGTAKPRPPIAATTAAAEPESRPKVTTGSGQALSITAVAGHYAVMRGPRDTGCMVTLDDQTKGPQATLKARLAPACRDQGIVIFDPVGWQLKAGHLVLTARKGHTTDLDRNEEGMWVKDATMGASLGLKRL</sequence>
<feature type="domain" description="Alkaline proteinase inhibitor/ Outer membrane lipoprotein Omp19" evidence="3">
    <location>
        <begin position="177"/>
        <end position="271"/>
    </location>
</feature>
<accession>A0AA42CLM4</accession>
<dbReference type="EMBL" id="JAMOIM010000003">
    <property type="protein sequence ID" value="MCW6507532.1"/>
    <property type="molecule type" value="Genomic_DNA"/>
</dbReference>
<evidence type="ECO:0000256" key="2">
    <source>
        <dbReference type="SAM" id="MobiDB-lite"/>
    </source>
</evidence>
<keyword evidence="5" id="KW-1185">Reference proteome</keyword>
<proteinExistence type="predicted"/>
<dbReference type="InterPro" id="IPR016085">
    <property type="entry name" value="Protease_inh_B-barrel_dom"/>
</dbReference>
<evidence type="ECO:0000259" key="3">
    <source>
        <dbReference type="Pfam" id="PF02974"/>
    </source>
</evidence>
<reference evidence="4" key="1">
    <citation type="submission" date="2022-05" db="EMBL/GenBank/DDBJ databases">
        <authorList>
            <person name="Pankratov T."/>
        </authorList>
    </citation>
    <scope>NUCLEOTIDE SEQUENCE</scope>
    <source>
        <strain evidence="4">BP6-180914</strain>
    </source>
</reference>
<keyword evidence="1" id="KW-0732">Signal</keyword>
<feature type="domain" description="Alkaline proteinase inhibitor/ Outer membrane lipoprotein Omp19" evidence="3">
    <location>
        <begin position="49"/>
        <end position="140"/>
    </location>
</feature>
<name>A0AA42CLM4_9HYPH</name>
<dbReference type="Proteomes" id="UP001165667">
    <property type="component" value="Unassembled WGS sequence"/>
</dbReference>
<dbReference type="SUPFAM" id="SSF50882">
    <property type="entry name" value="beta-Barrel protease inhibitors"/>
    <property type="match status" value="2"/>
</dbReference>
<evidence type="ECO:0000313" key="4">
    <source>
        <dbReference type="EMBL" id="MCW6507532.1"/>
    </source>
</evidence>
<dbReference type="GO" id="GO:0004866">
    <property type="term" value="F:endopeptidase inhibitor activity"/>
    <property type="evidence" value="ECO:0007669"/>
    <property type="project" value="InterPro"/>
</dbReference>
<evidence type="ECO:0000256" key="1">
    <source>
        <dbReference type="ARBA" id="ARBA00022729"/>
    </source>
</evidence>
<gene>
    <name evidence="4" type="ORF">M8523_05795</name>
</gene>
<feature type="region of interest" description="Disordered" evidence="2">
    <location>
        <begin position="142"/>
        <end position="170"/>
    </location>
</feature>
<comment type="caution">
    <text evidence="4">The sequence shown here is derived from an EMBL/GenBank/DDBJ whole genome shotgun (WGS) entry which is preliminary data.</text>
</comment>
<dbReference type="InterPro" id="IPR021140">
    <property type="entry name" value="Inh/Omp19"/>
</dbReference>
<dbReference type="AlphaFoldDB" id="A0AA42CLM4"/>
<dbReference type="RefSeq" id="WP_282583902.1">
    <property type="nucleotide sequence ID" value="NZ_JAMOIM010000003.1"/>
</dbReference>
<dbReference type="Pfam" id="PF02974">
    <property type="entry name" value="Inh"/>
    <property type="match status" value="2"/>
</dbReference>